<dbReference type="Proteomes" id="UP001633002">
    <property type="component" value="Unassembled WGS sequence"/>
</dbReference>
<feature type="region of interest" description="Disordered" evidence="1">
    <location>
        <begin position="237"/>
        <end position="261"/>
    </location>
</feature>
<accession>A0ABD3IC80</accession>
<evidence type="ECO:0000313" key="2">
    <source>
        <dbReference type="EMBL" id="KAL3699882.1"/>
    </source>
</evidence>
<dbReference type="AlphaFoldDB" id="A0ABD3IC80"/>
<feature type="region of interest" description="Disordered" evidence="1">
    <location>
        <begin position="296"/>
        <end position="321"/>
    </location>
</feature>
<proteinExistence type="predicted"/>
<protein>
    <submittedName>
        <fullName evidence="2">Uncharacterized protein</fullName>
    </submittedName>
</protein>
<comment type="caution">
    <text evidence="2">The sequence shown here is derived from an EMBL/GenBank/DDBJ whole genome shotgun (WGS) entry which is preliminary data.</text>
</comment>
<evidence type="ECO:0000256" key="1">
    <source>
        <dbReference type="SAM" id="MobiDB-lite"/>
    </source>
</evidence>
<keyword evidence="3" id="KW-1185">Reference proteome</keyword>
<reference evidence="2 3" key="1">
    <citation type="submission" date="2024-09" db="EMBL/GenBank/DDBJ databases">
        <title>Chromosome-scale assembly of Riccia sorocarpa.</title>
        <authorList>
            <person name="Paukszto L."/>
        </authorList>
    </citation>
    <scope>NUCLEOTIDE SEQUENCE [LARGE SCALE GENOMIC DNA]</scope>
    <source>
        <strain evidence="2">LP-2024</strain>
        <tissue evidence="2">Aerial parts of the thallus</tissue>
    </source>
</reference>
<dbReference type="InterPro" id="IPR052609">
    <property type="entry name" value="Ribosome_Biogenesis_Reg"/>
</dbReference>
<feature type="compositionally biased region" description="Low complexity" evidence="1">
    <location>
        <begin position="245"/>
        <end position="256"/>
    </location>
</feature>
<dbReference type="PANTHER" id="PTHR15682">
    <property type="entry name" value="UNHEALTHY RIBOSOME BIOGENESIS PROTEIN 2 HOMOLOG"/>
    <property type="match status" value="1"/>
</dbReference>
<dbReference type="PANTHER" id="PTHR15682:SF2">
    <property type="entry name" value="UNHEALTHY RIBOSOME BIOGENESIS PROTEIN 2 HOMOLOG"/>
    <property type="match status" value="1"/>
</dbReference>
<evidence type="ECO:0000313" key="3">
    <source>
        <dbReference type="Proteomes" id="UP001633002"/>
    </source>
</evidence>
<organism evidence="2 3">
    <name type="scientific">Riccia sorocarpa</name>
    <dbReference type="NCBI Taxonomy" id="122646"/>
    <lineage>
        <taxon>Eukaryota</taxon>
        <taxon>Viridiplantae</taxon>
        <taxon>Streptophyta</taxon>
        <taxon>Embryophyta</taxon>
        <taxon>Marchantiophyta</taxon>
        <taxon>Marchantiopsida</taxon>
        <taxon>Marchantiidae</taxon>
        <taxon>Marchantiales</taxon>
        <taxon>Ricciaceae</taxon>
        <taxon>Riccia</taxon>
    </lineage>
</organism>
<name>A0ABD3IC80_9MARC</name>
<sequence length="375" mass="42388">MRVTHPEFPVPSSKFELVRLLQDKKIPKPRKIEIVCSFLKEWDEMRRTTAELSNFGAQITKPDMGTPQFASFISQWVQHGILLLFKTKDINEFSGKLEWDSLLGLENTCLLQHKFFVSVLEGFSQFISSYPNRKKTFLALVDSLLDPLLSAHAYLPLLQDNAFLTSGDLVKAVEEVFTDEVKEWQKRLQKVTEEILSKGLFHPVHIGSFHRVYAFEVFGFNTKGKLQVPVSKGKAEHASIGGESGTSKVGGTSSGVQQVLDQKDQNREARFAVFAELRGPILTDLQRCWLPTEPLPEENRRNEKVKHHKQGSNEQKTAHRGNSHLGKAELLLAALNGLLKGAVKERTYVPTEDSTGQTHFIFLLRLNLANCYLAF</sequence>
<gene>
    <name evidence="2" type="ORF">R1sor_017904</name>
</gene>
<dbReference type="EMBL" id="JBJQOH010000001">
    <property type="protein sequence ID" value="KAL3699882.1"/>
    <property type="molecule type" value="Genomic_DNA"/>
</dbReference>